<organism evidence="8 9">
    <name type="scientific">Clostridium facile</name>
    <dbReference type="NCBI Taxonomy" id="2763035"/>
    <lineage>
        <taxon>Bacteria</taxon>
        <taxon>Bacillati</taxon>
        <taxon>Bacillota</taxon>
        <taxon>Clostridia</taxon>
        <taxon>Eubacteriales</taxon>
        <taxon>Clostridiaceae</taxon>
        <taxon>Clostridium</taxon>
    </lineage>
</organism>
<keyword evidence="6" id="KW-0699">rRNA-binding</keyword>
<feature type="active site" evidence="6">
    <location>
        <position position="3"/>
    </location>
</feature>
<comment type="subcellular location">
    <subcellularLocation>
        <location evidence="6">Cytoplasm</location>
    </subcellularLocation>
</comment>
<evidence type="ECO:0000256" key="6">
    <source>
        <dbReference type="HAMAP-Rule" id="MF_01468"/>
    </source>
</evidence>
<dbReference type="SUPFAM" id="SSF69065">
    <property type="entry name" value="RNase III domain-like"/>
    <property type="match status" value="1"/>
</dbReference>
<evidence type="ECO:0000256" key="2">
    <source>
        <dbReference type="ARBA" id="ARBA00022552"/>
    </source>
</evidence>
<keyword evidence="3 6" id="KW-0540">Nuclease</keyword>
<comment type="similarity">
    <text evidence="6">Belongs to the MrnC RNase family.</text>
</comment>
<dbReference type="Pfam" id="PF00636">
    <property type="entry name" value="Ribonuclease_3"/>
    <property type="match status" value="1"/>
</dbReference>
<name>A0ABR7INV0_9CLOT</name>
<sequence length="113" mass="12941">MGDAVFELLVREYITSSGSMPVNKLHQKAVKIVCASSQCKAVEFLKEYWTEEEMDIFKRGRNATGNHVPKSSHPKEYRAATGLETLFGYLYLKGDIERINELFLLMINNMDFS</sequence>
<dbReference type="PANTHER" id="PTHR34276:SF1">
    <property type="entry name" value="MINI-RIBONUCLEASE 3"/>
    <property type="match status" value="1"/>
</dbReference>
<keyword evidence="9" id="KW-1185">Reference proteome</keyword>
<keyword evidence="5 6" id="KW-0378">Hydrolase</keyword>
<comment type="caution">
    <text evidence="8">The sequence shown here is derived from an EMBL/GenBank/DDBJ whole genome shotgun (WGS) entry which is preliminary data.</text>
</comment>
<dbReference type="PIRSF" id="PIRSF005520">
    <property type="entry name" value="UCP005520"/>
    <property type="match status" value="1"/>
</dbReference>
<dbReference type="Gene3D" id="1.10.1520.10">
    <property type="entry name" value="Ribonuclease III domain"/>
    <property type="match status" value="1"/>
</dbReference>
<dbReference type="PANTHER" id="PTHR34276">
    <property type="entry name" value="MINI-RIBONUCLEASE 3"/>
    <property type="match status" value="1"/>
</dbReference>
<proteinExistence type="inferred from homology"/>
<evidence type="ECO:0000256" key="4">
    <source>
        <dbReference type="ARBA" id="ARBA00022759"/>
    </source>
</evidence>
<dbReference type="EMBL" id="JACOQK010000001">
    <property type="protein sequence ID" value="MBC5786806.1"/>
    <property type="molecule type" value="Genomic_DNA"/>
</dbReference>
<comment type="cofactor">
    <cofactor evidence="6">
        <name>Mg(2+)</name>
        <dbReference type="ChEBI" id="CHEBI:18420"/>
    </cofactor>
</comment>
<keyword evidence="6" id="KW-0694">RNA-binding</keyword>
<keyword evidence="6" id="KW-0460">Magnesium</keyword>
<dbReference type="EC" id="3.1.26.-" evidence="6"/>
<gene>
    <name evidence="6" type="primary">mrnC</name>
    <name evidence="8" type="ORF">H8Z77_02065</name>
</gene>
<dbReference type="InterPro" id="IPR008226">
    <property type="entry name" value="Mini3_fam"/>
</dbReference>
<evidence type="ECO:0000256" key="1">
    <source>
        <dbReference type="ARBA" id="ARBA00022517"/>
    </source>
</evidence>
<keyword evidence="6" id="KW-0963">Cytoplasm</keyword>
<evidence type="ECO:0000256" key="3">
    <source>
        <dbReference type="ARBA" id="ARBA00022722"/>
    </source>
</evidence>
<keyword evidence="4 6" id="KW-0255">Endonuclease</keyword>
<evidence type="ECO:0000313" key="8">
    <source>
        <dbReference type="EMBL" id="MBC5786806.1"/>
    </source>
</evidence>
<dbReference type="Proteomes" id="UP000649151">
    <property type="component" value="Unassembled WGS sequence"/>
</dbReference>
<accession>A0ABR7INV0</accession>
<keyword evidence="2 6" id="KW-0698">rRNA processing</keyword>
<dbReference type="InterPro" id="IPR000999">
    <property type="entry name" value="RNase_III_dom"/>
</dbReference>
<reference evidence="8 9" key="1">
    <citation type="submission" date="2020-08" db="EMBL/GenBank/DDBJ databases">
        <title>Genome public.</title>
        <authorList>
            <person name="Liu C."/>
            <person name="Sun Q."/>
        </authorList>
    </citation>
    <scope>NUCLEOTIDE SEQUENCE [LARGE SCALE GENOMIC DNA]</scope>
    <source>
        <strain evidence="8 9">NSJ-27</strain>
    </source>
</reference>
<comment type="function">
    <text evidence="6">Involved in correct processing of both the 5' and 3' ends of 23S rRNA precursor. Processes 30S rRNA precursor transcript even in absence of ribonuclease 3 (Rnc); Rnc processes 30S rRNA into smaller rRNA precursors.</text>
</comment>
<evidence type="ECO:0000259" key="7">
    <source>
        <dbReference type="Pfam" id="PF00636"/>
    </source>
</evidence>
<evidence type="ECO:0000256" key="5">
    <source>
        <dbReference type="ARBA" id="ARBA00022801"/>
    </source>
</evidence>
<dbReference type="InterPro" id="IPR036389">
    <property type="entry name" value="RNase_III_sf"/>
</dbReference>
<feature type="domain" description="RNase III" evidence="7">
    <location>
        <begin position="1"/>
        <end position="94"/>
    </location>
</feature>
<protein>
    <recommendedName>
        <fullName evidence="6">Mini-ribonuclease 3</fullName>
        <shortName evidence="6">Mini-3</shortName>
        <shortName evidence="6">Mini-RNase 3</shortName>
        <ecNumber evidence="6">3.1.26.-</ecNumber>
    </recommendedName>
    <alternativeName>
        <fullName evidence="6">Mini-RNase III</fullName>
        <shortName evidence="6">Mini-III</shortName>
    </alternativeName>
</protein>
<evidence type="ECO:0000313" key="9">
    <source>
        <dbReference type="Proteomes" id="UP000649151"/>
    </source>
</evidence>
<dbReference type="HAMAP" id="MF_01468">
    <property type="entry name" value="RNase_Mini_III"/>
    <property type="match status" value="1"/>
</dbReference>
<comment type="subunit">
    <text evidence="6">Homodimer.</text>
</comment>
<keyword evidence="1 6" id="KW-0690">Ribosome biogenesis</keyword>